<reference evidence="1" key="1">
    <citation type="submission" date="2021-06" db="EMBL/GenBank/DDBJ databases">
        <authorList>
            <person name="Hodson N. C."/>
            <person name="Mongue J. A."/>
            <person name="Jaron S. K."/>
        </authorList>
    </citation>
    <scope>NUCLEOTIDE SEQUENCE</scope>
</reference>
<keyword evidence="2" id="KW-1185">Reference proteome</keyword>
<organism evidence="1 2">
    <name type="scientific">Allacma fusca</name>
    <dbReference type="NCBI Taxonomy" id="39272"/>
    <lineage>
        <taxon>Eukaryota</taxon>
        <taxon>Metazoa</taxon>
        <taxon>Ecdysozoa</taxon>
        <taxon>Arthropoda</taxon>
        <taxon>Hexapoda</taxon>
        <taxon>Collembola</taxon>
        <taxon>Symphypleona</taxon>
        <taxon>Sminthuridae</taxon>
        <taxon>Allacma</taxon>
    </lineage>
</organism>
<name>A0A8J2PQ24_9HEXA</name>
<evidence type="ECO:0000313" key="2">
    <source>
        <dbReference type="Proteomes" id="UP000708208"/>
    </source>
</evidence>
<proteinExistence type="predicted"/>
<dbReference type="AlphaFoldDB" id="A0A8J2PQ24"/>
<sequence length="45" mass="5079">YAGSLVPEHLWTKNINMAKQSTTYILPHTTILTIEGTSNAIWVTY</sequence>
<comment type="caution">
    <text evidence="1">The sequence shown here is derived from an EMBL/GenBank/DDBJ whole genome shotgun (WGS) entry which is preliminary data.</text>
</comment>
<protein>
    <submittedName>
        <fullName evidence="1">Uncharacterized protein</fullName>
    </submittedName>
</protein>
<gene>
    <name evidence="1" type="ORF">AFUS01_LOCUS41691</name>
</gene>
<feature type="non-terminal residue" evidence="1">
    <location>
        <position position="1"/>
    </location>
</feature>
<dbReference type="EMBL" id="CAJVCH010562926">
    <property type="protein sequence ID" value="CAG7831975.1"/>
    <property type="molecule type" value="Genomic_DNA"/>
</dbReference>
<dbReference type="Proteomes" id="UP000708208">
    <property type="component" value="Unassembled WGS sequence"/>
</dbReference>
<accession>A0A8J2PQ24</accession>
<evidence type="ECO:0000313" key="1">
    <source>
        <dbReference type="EMBL" id="CAG7831975.1"/>
    </source>
</evidence>